<sequence length="138" mass="15909">MMEENKMQDDRGRVFREAWIAGVGKYYPGEPKPGYVSPWEDTPDWERSAAAAVYGQVLDFVKATDGATAKLTRDQKSRFVALCWTGQIFTHFPEPKPSYVADWDQLPDWQKATDADIFERIEHDFHAARLNDRKRPGD</sequence>
<gene>
    <name evidence="1" type="ORF">UO65_0119</name>
</gene>
<dbReference type="AlphaFoldDB" id="W7J671"/>
<proteinExistence type="predicted"/>
<name>W7J671_9PSEU</name>
<comment type="caution">
    <text evidence="1">The sequence shown here is derived from an EMBL/GenBank/DDBJ whole genome shotgun (WGS) entry which is preliminary data.</text>
</comment>
<dbReference type="eggNOG" id="ENOG5032T7N">
    <property type="taxonomic scope" value="Bacteria"/>
</dbReference>
<evidence type="ECO:0000313" key="2">
    <source>
        <dbReference type="Proteomes" id="UP000019277"/>
    </source>
</evidence>
<dbReference type="EMBL" id="AYXG01000004">
    <property type="protein sequence ID" value="EWC64512.1"/>
    <property type="molecule type" value="Genomic_DNA"/>
</dbReference>
<keyword evidence="2" id="KW-1185">Reference proteome</keyword>
<reference evidence="1 2" key="1">
    <citation type="journal article" date="2014" name="Genome Announc.">
        <title>Draft Genome Sequence of the Antitrypanosomally Active Sponge-Associated Bacterium Actinokineospora sp. Strain EG49.</title>
        <authorList>
            <person name="Harjes J."/>
            <person name="Ryu T."/>
            <person name="Abdelmohsen U.R."/>
            <person name="Moitinho-Silva L."/>
            <person name="Horn H."/>
            <person name="Ravasi T."/>
            <person name="Hentschel U."/>
        </authorList>
    </citation>
    <scope>NUCLEOTIDE SEQUENCE [LARGE SCALE GENOMIC DNA]</scope>
    <source>
        <strain evidence="1 2">EG49</strain>
    </source>
</reference>
<organism evidence="1 2">
    <name type="scientific">Actinokineospora spheciospongiae</name>
    <dbReference type="NCBI Taxonomy" id="909613"/>
    <lineage>
        <taxon>Bacteria</taxon>
        <taxon>Bacillati</taxon>
        <taxon>Actinomycetota</taxon>
        <taxon>Actinomycetes</taxon>
        <taxon>Pseudonocardiales</taxon>
        <taxon>Pseudonocardiaceae</taxon>
        <taxon>Actinokineospora</taxon>
    </lineage>
</organism>
<dbReference type="PATRIC" id="fig|909613.9.peg.123"/>
<accession>W7J671</accession>
<protein>
    <submittedName>
        <fullName evidence="1">Uncharacterized protein</fullName>
    </submittedName>
</protein>
<evidence type="ECO:0000313" key="1">
    <source>
        <dbReference type="EMBL" id="EWC64512.1"/>
    </source>
</evidence>
<dbReference type="Proteomes" id="UP000019277">
    <property type="component" value="Unassembled WGS sequence"/>
</dbReference>